<dbReference type="InterPro" id="IPR015424">
    <property type="entry name" value="PyrdxlP-dep_Trfase"/>
</dbReference>
<dbReference type="Pfam" id="PF00266">
    <property type="entry name" value="Aminotran_5"/>
    <property type="match status" value="1"/>
</dbReference>
<dbReference type="InterPro" id="IPR015421">
    <property type="entry name" value="PyrdxlP-dep_Trfase_major"/>
</dbReference>
<dbReference type="Gene3D" id="3.40.640.10">
    <property type="entry name" value="Type I PLP-dependent aspartate aminotransferase-like (Major domain)"/>
    <property type="match status" value="1"/>
</dbReference>
<keyword evidence="5" id="KW-1185">Reference proteome</keyword>
<dbReference type="EMBL" id="FQUL01000051">
    <property type="protein sequence ID" value="SHE99473.1"/>
    <property type="molecule type" value="Genomic_DNA"/>
</dbReference>
<dbReference type="Proteomes" id="UP000184295">
    <property type="component" value="Unassembled WGS sequence"/>
</dbReference>
<reference evidence="5" key="1">
    <citation type="submission" date="2016-11" db="EMBL/GenBank/DDBJ databases">
        <authorList>
            <person name="Varghese N."/>
            <person name="Submissions S."/>
        </authorList>
    </citation>
    <scope>NUCLEOTIDE SEQUENCE [LARGE SCALE GENOMIC DNA]</scope>
    <source>
        <strain evidence="5">DSM 19514</strain>
    </source>
</reference>
<evidence type="ECO:0000259" key="3">
    <source>
        <dbReference type="Pfam" id="PF00266"/>
    </source>
</evidence>
<proteinExistence type="predicted"/>
<dbReference type="Gene3D" id="1.10.260.50">
    <property type="match status" value="1"/>
</dbReference>
<feature type="domain" description="Aminotransferase class V" evidence="3">
    <location>
        <begin position="15"/>
        <end position="371"/>
    </location>
</feature>
<organism evidence="4 5">
    <name type="scientific">Ferrithrix thermotolerans DSM 19514</name>
    <dbReference type="NCBI Taxonomy" id="1121881"/>
    <lineage>
        <taxon>Bacteria</taxon>
        <taxon>Bacillati</taxon>
        <taxon>Actinomycetota</taxon>
        <taxon>Acidimicrobiia</taxon>
        <taxon>Acidimicrobiales</taxon>
        <taxon>Acidimicrobiaceae</taxon>
        <taxon>Ferrithrix</taxon>
    </lineage>
</organism>
<dbReference type="SUPFAM" id="SSF53383">
    <property type="entry name" value="PLP-dependent transferases"/>
    <property type="match status" value="1"/>
</dbReference>
<dbReference type="PANTHER" id="PTHR11601">
    <property type="entry name" value="CYSTEINE DESULFURYLASE FAMILY MEMBER"/>
    <property type="match status" value="1"/>
</dbReference>
<dbReference type="InterPro" id="IPR016454">
    <property type="entry name" value="Cysteine_dSase"/>
</dbReference>
<evidence type="ECO:0000313" key="4">
    <source>
        <dbReference type="EMBL" id="SHE99473.1"/>
    </source>
</evidence>
<gene>
    <name evidence="4" type="ORF">SAMN02745225_02202</name>
</gene>
<evidence type="ECO:0000256" key="2">
    <source>
        <dbReference type="ARBA" id="ARBA00022898"/>
    </source>
</evidence>
<keyword evidence="2" id="KW-0663">Pyridoxal phosphate</keyword>
<dbReference type="AlphaFoldDB" id="A0A1M4Y1M2"/>
<comment type="cofactor">
    <cofactor evidence="1">
        <name>pyridoxal 5'-phosphate</name>
        <dbReference type="ChEBI" id="CHEBI:597326"/>
    </cofactor>
</comment>
<protein>
    <submittedName>
        <fullName evidence="4">Cysteine desulfurase</fullName>
    </submittedName>
</protein>
<dbReference type="PIRSF" id="PIRSF005572">
    <property type="entry name" value="NifS"/>
    <property type="match status" value="1"/>
</dbReference>
<evidence type="ECO:0000313" key="5">
    <source>
        <dbReference type="Proteomes" id="UP000184295"/>
    </source>
</evidence>
<evidence type="ECO:0000256" key="1">
    <source>
        <dbReference type="ARBA" id="ARBA00001933"/>
    </source>
</evidence>
<sequence length="391" mass="42236">MIGQIQFTNIYRVSIYLDYAATTKMSDRALEEYLRVQRRYFGNPNGQHHISQNAKAVLEEKREIFAKAVGARVDGTIFTSSATEASNLAIKGLRTTRRVAVISAQEHSCVLSPASSSFEVEKVPGAVDGTIDLEALEKIVRDQATSVGLFALMAVNNETGVMQPLQEATEIVRRYAPQAKILIDAVQAVSYLDLSWLFSFGDMMVISPHKFHGPKGVGVLYLKDPKSVSAIIEGGAQEFEKRSGTQDVASIAASAAALIEARERVDESWAKTTIARDAFLKGLVDSGAEFRVNGDRTRAIPSIVNIYFPGVRNEEMIFLADYEGIAIAAGAACASGALKPSHVLLSMGMSKEEVRSSVRVSFDSESLVSEVKEAAVTLGKIAVKLGNPSAL</sequence>
<accession>A0A1M4Y1M2</accession>
<name>A0A1M4Y1M2_9ACTN</name>
<dbReference type="PANTHER" id="PTHR11601:SF50">
    <property type="entry name" value="CYSTEINE DESULFURASE ISCS 2-RELATED"/>
    <property type="match status" value="1"/>
</dbReference>
<dbReference type="Gene3D" id="3.90.1150.10">
    <property type="entry name" value="Aspartate Aminotransferase, domain 1"/>
    <property type="match status" value="1"/>
</dbReference>
<dbReference type="InterPro" id="IPR015422">
    <property type="entry name" value="PyrdxlP-dep_Trfase_small"/>
</dbReference>
<dbReference type="InterPro" id="IPR000192">
    <property type="entry name" value="Aminotrans_V_dom"/>
</dbReference>
<dbReference type="STRING" id="1121881.SAMN02745225_02202"/>